<dbReference type="OrthoDB" id="9801213at2"/>
<keyword evidence="4 7" id="KW-0808">Transferase</keyword>
<sequence>MIDKPRDYCGIFGIQNHPDAALLSYYGLHALQHRGQESAGIVTSYFDEEKKRWVMPAHRDFGLVLKVFDDQKMFKNELKGRAAIGHNRYSTTGAARNPANIQPFRVHYHKGNIAIGHNGNLANAQQLRNRFRQEGVLFQSTSDTELILHLISHSQKATQIEQVLDALEQIEGAYSLVMLTDDKLIAVRDPNGFRPLALGKVDGSYCIASETCAFDIIDAEYIRDIDPGEVLVIDQEAGSDSEPDSYHLEPEYGTDTSQCIFEYVYFSRPDSKIFGENVDKVRRNLGKHLAKEHPISEVVRRDTGDTKPIVISVPDSSNTAALGYVHENQKLGYECKFEIGLIRNHYVGRTFISPGQKSREQKVRTKFNTVKGVIEGRSVIIVDDSIVRGTTSRYLVNMIRQANPAEVHFLVSSPPVIGPCFYGLDFPDPKELIANRYGRDIDAMAREIGVDSLRYLSAKGLVEAVRESNPSSGGYCTACFTEDYPVPVNFGIGKEENEIV</sequence>
<dbReference type="Gene3D" id="3.60.20.10">
    <property type="entry name" value="Glutamine Phosphoribosylpyrophosphate, subunit 1, domain 1"/>
    <property type="match status" value="1"/>
</dbReference>
<keyword evidence="14" id="KW-1185">Reference proteome</keyword>
<dbReference type="InterPro" id="IPR029057">
    <property type="entry name" value="PRTase-like"/>
</dbReference>
<dbReference type="InterPro" id="IPR000836">
    <property type="entry name" value="PRTase_dom"/>
</dbReference>
<dbReference type="HAMAP" id="MF_01931">
    <property type="entry name" value="PurF"/>
    <property type="match status" value="1"/>
</dbReference>
<keyword evidence="6 7" id="KW-0315">Glutamine amidotransferase</keyword>
<evidence type="ECO:0000256" key="10">
    <source>
        <dbReference type="PIRSR" id="PIRSR000485-2"/>
    </source>
</evidence>
<accession>A0A1M4UEA4</accession>
<dbReference type="EC" id="2.4.2.14" evidence="7"/>
<evidence type="ECO:0000256" key="2">
    <source>
        <dbReference type="ARBA" id="ARBA00010138"/>
    </source>
</evidence>
<evidence type="ECO:0000256" key="4">
    <source>
        <dbReference type="ARBA" id="ARBA00022679"/>
    </source>
</evidence>
<feature type="binding site" evidence="7 10">
    <location>
        <position position="384"/>
    </location>
    <ligand>
        <name>Mg(2+)</name>
        <dbReference type="ChEBI" id="CHEBI:18420"/>
    </ligand>
</feature>
<feature type="binding site" evidence="7 10">
    <location>
        <position position="383"/>
    </location>
    <ligand>
        <name>Mg(2+)</name>
        <dbReference type="ChEBI" id="CHEBI:18420"/>
    </ligand>
</feature>
<dbReference type="GO" id="GO:0006189">
    <property type="term" value="P:'de novo' IMP biosynthetic process"/>
    <property type="evidence" value="ECO:0007669"/>
    <property type="project" value="UniProtKB-UniRule"/>
</dbReference>
<dbReference type="GO" id="GO:0000287">
    <property type="term" value="F:magnesium ion binding"/>
    <property type="evidence" value="ECO:0007669"/>
    <property type="project" value="UniProtKB-UniRule"/>
</dbReference>
<evidence type="ECO:0000256" key="5">
    <source>
        <dbReference type="ARBA" id="ARBA00022755"/>
    </source>
</evidence>
<dbReference type="STRING" id="1194090.SAMN05443144_1027"/>
<dbReference type="PANTHER" id="PTHR11907">
    <property type="entry name" value="AMIDOPHOSPHORIBOSYLTRANSFERASE"/>
    <property type="match status" value="1"/>
</dbReference>
<name>A0A1M4UEA4_9BACT</name>
<keyword evidence="5 7" id="KW-0658">Purine biosynthesis</keyword>
<dbReference type="GO" id="GO:0009113">
    <property type="term" value="P:purine nucleobase biosynthetic process"/>
    <property type="evidence" value="ECO:0007669"/>
    <property type="project" value="UniProtKB-UniRule"/>
</dbReference>
<dbReference type="InterPro" id="IPR005854">
    <property type="entry name" value="PurF"/>
</dbReference>
<dbReference type="PROSITE" id="PS51278">
    <property type="entry name" value="GATASE_TYPE_2"/>
    <property type="match status" value="1"/>
</dbReference>
<dbReference type="InterPro" id="IPR035584">
    <property type="entry name" value="PurF_N"/>
</dbReference>
<comment type="function">
    <text evidence="7">Catalyzes the formation of phosphoribosylamine from phosphoribosylpyrophosphate (PRPP) and glutamine.</text>
</comment>
<dbReference type="Pfam" id="PF13537">
    <property type="entry name" value="GATase_7"/>
    <property type="match status" value="1"/>
</dbReference>
<dbReference type="GO" id="GO:0004044">
    <property type="term" value="F:amidophosphoribosyltransferase activity"/>
    <property type="evidence" value="ECO:0007669"/>
    <property type="project" value="UniProtKB-UniRule"/>
</dbReference>
<feature type="domain" description="Glutamine amidotransferase type-2" evidence="12">
    <location>
        <begin position="9"/>
        <end position="236"/>
    </location>
</feature>
<comment type="cofactor">
    <cofactor evidence="7 10">
        <name>Mg(2+)</name>
        <dbReference type="ChEBI" id="CHEBI:18420"/>
    </cofactor>
    <text evidence="7 10">Binds 1 Mg(2+) ion per subunit.</text>
</comment>
<feature type="binding site" evidence="7 11">
    <location>
        <position position="479"/>
    </location>
    <ligand>
        <name>[4Fe-4S] cluster</name>
        <dbReference type="ChEBI" id="CHEBI:49883"/>
    </ligand>
</feature>
<dbReference type="GO" id="GO:0051539">
    <property type="term" value="F:4 iron, 4 sulfur cluster binding"/>
    <property type="evidence" value="ECO:0007669"/>
    <property type="project" value="UniProtKB-KW"/>
</dbReference>
<evidence type="ECO:0000256" key="6">
    <source>
        <dbReference type="ARBA" id="ARBA00022962"/>
    </source>
</evidence>
<dbReference type="Gene3D" id="3.40.50.2020">
    <property type="match status" value="1"/>
</dbReference>
<evidence type="ECO:0000313" key="14">
    <source>
        <dbReference type="Proteomes" id="UP000184041"/>
    </source>
</evidence>
<keyword evidence="7 10" id="KW-0479">Metal-binding</keyword>
<dbReference type="CDD" id="cd00715">
    <property type="entry name" value="GPATase_N"/>
    <property type="match status" value="1"/>
</dbReference>
<evidence type="ECO:0000256" key="3">
    <source>
        <dbReference type="ARBA" id="ARBA00022676"/>
    </source>
</evidence>
<feature type="active site" description="Nucleophile" evidence="7 9">
    <location>
        <position position="9"/>
    </location>
</feature>
<keyword evidence="7" id="KW-0004">4Fe-4S</keyword>
<dbReference type="Proteomes" id="UP000184041">
    <property type="component" value="Unassembled WGS sequence"/>
</dbReference>
<dbReference type="InterPro" id="IPR017932">
    <property type="entry name" value="GATase_2_dom"/>
</dbReference>
<evidence type="ECO:0000256" key="8">
    <source>
        <dbReference type="PIRNR" id="PIRNR000485"/>
    </source>
</evidence>
<evidence type="ECO:0000256" key="9">
    <source>
        <dbReference type="PIRSR" id="PIRSR000485-1"/>
    </source>
</evidence>
<dbReference type="PIRSF" id="PIRSF000485">
    <property type="entry name" value="Amd_phspho_trans"/>
    <property type="match status" value="1"/>
</dbReference>
<feature type="binding site" evidence="7 11">
    <location>
        <position position="476"/>
    </location>
    <ligand>
        <name>[4Fe-4S] cluster</name>
        <dbReference type="ChEBI" id="CHEBI:49883"/>
    </ligand>
</feature>
<keyword evidence="7 10" id="KW-0460">Magnesium</keyword>
<keyword evidence="7 11" id="KW-0408">Iron</keyword>
<comment type="catalytic activity">
    <reaction evidence="7 8">
        <text>5-phospho-beta-D-ribosylamine + L-glutamate + diphosphate = 5-phospho-alpha-D-ribose 1-diphosphate + L-glutamine + H2O</text>
        <dbReference type="Rhea" id="RHEA:14905"/>
        <dbReference type="ChEBI" id="CHEBI:15377"/>
        <dbReference type="ChEBI" id="CHEBI:29985"/>
        <dbReference type="ChEBI" id="CHEBI:33019"/>
        <dbReference type="ChEBI" id="CHEBI:58017"/>
        <dbReference type="ChEBI" id="CHEBI:58359"/>
        <dbReference type="ChEBI" id="CHEBI:58681"/>
        <dbReference type="EC" id="2.4.2.14"/>
    </reaction>
</comment>
<organism evidence="13 14">
    <name type="scientific">Fodinibius roseus</name>
    <dbReference type="NCBI Taxonomy" id="1194090"/>
    <lineage>
        <taxon>Bacteria</taxon>
        <taxon>Pseudomonadati</taxon>
        <taxon>Balneolota</taxon>
        <taxon>Balneolia</taxon>
        <taxon>Balneolales</taxon>
        <taxon>Balneolaceae</taxon>
        <taxon>Fodinibius</taxon>
    </lineage>
</organism>
<comment type="pathway">
    <text evidence="1 7 8">Purine metabolism; IMP biosynthesis via de novo pathway; N(1)-(5-phospho-D-ribosyl)glycinamide from 5-phospho-alpha-D-ribose 1-diphosphate: step 1/2.</text>
</comment>
<evidence type="ECO:0000256" key="7">
    <source>
        <dbReference type="HAMAP-Rule" id="MF_01931"/>
    </source>
</evidence>
<protein>
    <recommendedName>
        <fullName evidence="7">Amidophosphoribosyltransferase</fullName>
        <shortName evidence="7">ATase</shortName>
        <ecNumber evidence="7">2.4.2.14</ecNumber>
    </recommendedName>
    <alternativeName>
        <fullName evidence="7">Glutamine phosphoribosylpyrophosphate amidotransferase</fullName>
        <shortName evidence="7">GPATase</shortName>
    </alternativeName>
</protein>
<feature type="binding site" evidence="7 10">
    <location>
        <position position="316"/>
    </location>
    <ligand>
        <name>Mg(2+)</name>
        <dbReference type="ChEBI" id="CHEBI:18420"/>
    </ligand>
</feature>
<evidence type="ECO:0000313" key="13">
    <source>
        <dbReference type="EMBL" id="SHE54956.1"/>
    </source>
</evidence>
<dbReference type="SUPFAM" id="SSF53271">
    <property type="entry name" value="PRTase-like"/>
    <property type="match status" value="1"/>
</dbReference>
<feature type="binding site" evidence="7 11">
    <location>
        <position position="420"/>
    </location>
    <ligand>
        <name>[4Fe-4S] cluster</name>
        <dbReference type="ChEBI" id="CHEBI:49883"/>
    </ligand>
</feature>
<dbReference type="UniPathway" id="UPA00074">
    <property type="reaction ID" value="UER00124"/>
</dbReference>
<evidence type="ECO:0000259" key="12">
    <source>
        <dbReference type="PROSITE" id="PS51278"/>
    </source>
</evidence>
<gene>
    <name evidence="7" type="primary">purF</name>
    <name evidence="13" type="ORF">SAMN05443144_1027</name>
</gene>
<evidence type="ECO:0000256" key="11">
    <source>
        <dbReference type="PIRSR" id="PIRSR000485-3"/>
    </source>
</evidence>
<dbReference type="EMBL" id="FQUS01000002">
    <property type="protein sequence ID" value="SHE54956.1"/>
    <property type="molecule type" value="Genomic_DNA"/>
</dbReference>
<keyword evidence="3 7" id="KW-0328">Glycosyltransferase</keyword>
<comment type="cofactor">
    <cofactor evidence="7 11">
        <name>[4Fe-4S] cluster</name>
        <dbReference type="ChEBI" id="CHEBI:49883"/>
    </cofactor>
    <text evidence="7 11">Binds 1 [4Fe-4S] cluster per subunit.</text>
</comment>
<evidence type="ECO:0000256" key="1">
    <source>
        <dbReference type="ARBA" id="ARBA00005209"/>
    </source>
</evidence>
<comment type="similarity">
    <text evidence="2 7 8">In the C-terminal section; belongs to the purine/pyrimidine phosphoribosyltransferase family.</text>
</comment>
<dbReference type="AlphaFoldDB" id="A0A1M4UEA4"/>
<keyword evidence="7 11" id="KW-0411">Iron-sulfur</keyword>
<reference evidence="13 14" key="1">
    <citation type="submission" date="2016-11" db="EMBL/GenBank/DDBJ databases">
        <authorList>
            <person name="Jaros S."/>
            <person name="Januszkiewicz K."/>
            <person name="Wedrychowicz H."/>
        </authorList>
    </citation>
    <scope>NUCLEOTIDE SEQUENCE [LARGE SCALE GENOMIC DNA]</scope>
    <source>
        <strain evidence="13 14">DSM 21986</strain>
    </source>
</reference>
<dbReference type="InterPro" id="IPR029055">
    <property type="entry name" value="Ntn_hydrolases_N"/>
</dbReference>
<dbReference type="CDD" id="cd06223">
    <property type="entry name" value="PRTases_typeI"/>
    <property type="match status" value="1"/>
</dbReference>
<dbReference type="SUPFAM" id="SSF56235">
    <property type="entry name" value="N-terminal nucleophile aminohydrolases (Ntn hydrolases)"/>
    <property type="match status" value="1"/>
</dbReference>
<dbReference type="RefSeq" id="WP_073059165.1">
    <property type="nucleotide sequence ID" value="NZ_FQUS01000002.1"/>
</dbReference>
<dbReference type="NCBIfam" id="TIGR01134">
    <property type="entry name" value="purF"/>
    <property type="match status" value="1"/>
</dbReference>
<proteinExistence type="inferred from homology"/>
<feature type="binding site" evidence="7 11">
    <location>
        <position position="259"/>
    </location>
    <ligand>
        <name>[4Fe-4S] cluster</name>
        <dbReference type="ChEBI" id="CHEBI:49883"/>
    </ligand>
</feature>